<proteinExistence type="predicted"/>
<gene>
    <name evidence="1" type="ORF">DFR48_11157</name>
</gene>
<keyword evidence="2" id="KW-1185">Reference proteome</keyword>
<name>A0A6I7HHT7_9HYPH</name>
<evidence type="ECO:0000313" key="1">
    <source>
        <dbReference type="EMBL" id="RCW21093.1"/>
    </source>
</evidence>
<dbReference type="AlphaFoldDB" id="A0A6I7HHT7"/>
<comment type="caution">
    <text evidence="1">The sequence shown here is derived from an EMBL/GenBank/DDBJ whole genome shotgun (WGS) entry which is preliminary data.</text>
</comment>
<protein>
    <submittedName>
        <fullName evidence="1">Uncharacterized protein</fullName>
    </submittedName>
</protein>
<reference evidence="1 2" key="1">
    <citation type="submission" date="2018-07" db="EMBL/GenBank/DDBJ databases">
        <title>Genomic Encyclopedia of Type Strains, Phase IV (KMG-IV): sequencing the most valuable type-strain genomes for metagenomic binning, comparative biology and taxonomic classification.</title>
        <authorList>
            <person name="Goeker M."/>
        </authorList>
    </citation>
    <scope>NUCLEOTIDE SEQUENCE [LARGE SCALE GENOMIC DNA]</scope>
    <source>
        <strain evidence="1 2">DSM 25528</strain>
    </source>
</reference>
<accession>A0A6I7HHT7</accession>
<dbReference type="Proteomes" id="UP000252582">
    <property type="component" value="Unassembled WGS sequence"/>
</dbReference>
<organism evidence="1 2">
    <name type="scientific">Ciceribacter lividus</name>
    <dbReference type="NCBI Taxonomy" id="1197950"/>
    <lineage>
        <taxon>Bacteria</taxon>
        <taxon>Pseudomonadati</taxon>
        <taxon>Pseudomonadota</taxon>
        <taxon>Alphaproteobacteria</taxon>
        <taxon>Hyphomicrobiales</taxon>
        <taxon>Rhizobiaceae</taxon>
        <taxon>Ciceribacter</taxon>
    </lineage>
</organism>
<dbReference type="RefSeq" id="WP_147273557.1">
    <property type="nucleotide sequence ID" value="NZ_QPIX01000011.1"/>
</dbReference>
<evidence type="ECO:0000313" key="2">
    <source>
        <dbReference type="Proteomes" id="UP000252582"/>
    </source>
</evidence>
<dbReference type="EMBL" id="QPIX01000011">
    <property type="protein sequence ID" value="RCW21093.1"/>
    <property type="molecule type" value="Genomic_DNA"/>
</dbReference>
<sequence>MFMEIRWTGRVFASRAILTNMEIGLRELPAVILKHDAKSLVIDGTETFSRGRFLRGEAFVPDRPLSAEGGFARAAALSRARDRPDRSGRRLFPHAALRGVCGPVRVSGEYIAGVVPANVTCKHNLQYFVLS</sequence>